<comment type="similarity">
    <text evidence="5">Belongs to the GTP cyclohydrolase I family. QueF type 2 subfamily.</text>
</comment>
<keyword evidence="2 5" id="KW-0671">Queuosine biosynthesis</keyword>
<feature type="binding site" evidence="5">
    <location>
        <begin position="111"/>
        <end position="113"/>
    </location>
    <ligand>
        <name>substrate</name>
    </ligand>
</feature>
<dbReference type="SUPFAM" id="SSF55620">
    <property type="entry name" value="Tetrahydrobiopterin biosynthesis enzymes-like"/>
    <property type="match status" value="1"/>
</dbReference>
<comment type="function">
    <text evidence="5">Catalyzes the NADPH-dependent reduction of 7-cyano-7-deazaguanine (preQ0) to 7-aminomethyl-7-deazaguanine (preQ1).</text>
</comment>
<evidence type="ECO:0000259" key="7">
    <source>
        <dbReference type="Pfam" id="PF14819"/>
    </source>
</evidence>
<dbReference type="Proteomes" id="UP000680514">
    <property type="component" value="Chromosome"/>
</dbReference>
<dbReference type="Pfam" id="PF14819">
    <property type="entry name" value="QueF_N"/>
    <property type="match status" value="1"/>
</dbReference>
<dbReference type="NCBIfam" id="TIGR03138">
    <property type="entry name" value="QueF"/>
    <property type="match status" value="1"/>
</dbReference>
<comment type="subunit">
    <text evidence="5">Homodimer.</text>
</comment>
<keyword evidence="4 5" id="KW-0560">Oxidoreductase</keyword>
<dbReference type="InterPro" id="IPR029139">
    <property type="entry name" value="QueF_N"/>
</dbReference>
<evidence type="ECO:0000313" key="9">
    <source>
        <dbReference type="Proteomes" id="UP000680514"/>
    </source>
</evidence>
<accession>A0ABM7QD65</accession>
<dbReference type="PANTHER" id="PTHR34354">
    <property type="entry name" value="NADPH-DEPENDENT 7-CYANO-7-DEAZAGUANINE REDUCTASE"/>
    <property type="match status" value="1"/>
</dbReference>
<organism evidence="8 9">
    <name type="scientific">Lysobacter helvus</name>
    <dbReference type="NCBI Taxonomy" id="2675059"/>
    <lineage>
        <taxon>Bacteria</taxon>
        <taxon>Pseudomonadati</taxon>
        <taxon>Pseudomonadota</taxon>
        <taxon>Gammaproteobacteria</taxon>
        <taxon>Lysobacterales</taxon>
        <taxon>Lysobacteraceae</taxon>
        <taxon>Lysobacter</taxon>
    </lineage>
</organism>
<keyword evidence="9" id="KW-1185">Reference proteome</keyword>
<evidence type="ECO:0000256" key="3">
    <source>
        <dbReference type="ARBA" id="ARBA00022857"/>
    </source>
</evidence>
<dbReference type="HAMAP" id="MF_00817">
    <property type="entry name" value="QueF_type2"/>
    <property type="match status" value="1"/>
</dbReference>
<dbReference type="InterPro" id="IPR043133">
    <property type="entry name" value="GTP-CH-I_C/QueF"/>
</dbReference>
<keyword evidence="1 5" id="KW-0963">Cytoplasm</keyword>
<sequence>MDRPSVACSRREGESPSGPVTRAPLRIRAMTTHELPLGRAVDYPRYYDPGLLFPFARTVGRTALSLAPDAPLPFTGIDRWHAYELSWLDARGKPVAEVATFSVSADSPNLVESKSLKLYLNSFNASRFERPEDVRARIAADLSHAAGAPFDVRFGLPPMAADDADVIDLDLQPISIDDYGPPNPIHLVSDGATVAQSFRSALLKSNCPVTGQPDWAEVRIDTLGPRIDPAGLLRYLVSFRDHAEFHEQCVERIFIDVLARCRAERVSVEARYTRRGGLDINPWRGTPGLSPPPAVRALRQ</sequence>
<feature type="compositionally biased region" description="Basic and acidic residues" evidence="6">
    <location>
        <begin position="1"/>
        <end position="14"/>
    </location>
</feature>
<keyword evidence="3 5" id="KW-0521">NADP</keyword>
<dbReference type="InterPro" id="IPR029500">
    <property type="entry name" value="QueF"/>
</dbReference>
<evidence type="ECO:0000256" key="4">
    <source>
        <dbReference type="ARBA" id="ARBA00023002"/>
    </source>
</evidence>
<protein>
    <recommendedName>
        <fullName evidence="5">NADPH-dependent 7-cyano-7-deazaguanine reductase</fullName>
        <ecNumber evidence="5">1.7.1.13</ecNumber>
    </recommendedName>
    <alternativeName>
        <fullName evidence="5">7-cyano-7-carbaguanine reductase</fullName>
    </alternativeName>
    <alternativeName>
        <fullName evidence="5">NADPH-dependent nitrile oxidoreductase</fullName>
    </alternativeName>
    <alternativeName>
        <fullName evidence="5">PreQ(0) reductase</fullName>
    </alternativeName>
</protein>
<dbReference type="Gene3D" id="3.30.1130.10">
    <property type="match status" value="2"/>
</dbReference>
<feature type="domain" description="NADPH-dependent 7-cyano-7-deazaguanine reductase N-terminal" evidence="7">
    <location>
        <begin position="43"/>
        <end position="153"/>
    </location>
</feature>
<comment type="catalytic activity">
    <reaction evidence="5">
        <text>7-aminomethyl-7-carbaguanine + 2 NADP(+) = 7-cyano-7-carbaguanine + 2 NADPH + 3 H(+)</text>
        <dbReference type="Rhea" id="RHEA:13409"/>
        <dbReference type="ChEBI" id="CHEBI:15378"/>
        <dbReference type="ChEBI" id="CHEBI:45075"/>
        <dbReference type="ChEBI" id="CHEBI:57783"/>
        <dbReference type="ChEBI" id="CHEBI:58349"/>
        <dbReference type="ChEBI" id="CHEBI:58703"/>
        <dbReference type="EC" id="1.7.1.13"/>
    </reaction>
</comment>
<dbReference type="PIRSF" id="PIRSF004750">
    <property type="entry name" value="Nitrile_oxidored_YqcD_prd"/>
    <property type="match status" value="1"/>
</dbReference>
<feature type="binding site" evidence="5">
    <location>
        <begin position="246"/>
        <end position="247"/>
    </location>
    <ligand>
        <name>substrate</name>
    </ligand>
</feature>
<evidence type="ECO:0000256" key="6">
    <source>
        <dbReference type="SAM" id="MobiDB-lite"/>
    </source>
</evidence>
<comment type="pathway">
    <text evidence="5">tRNA modification; tRNA-queuosine biosynthesis.</text>
</comment>
<gene>
    <name evidence="5 8" type="primary">queF</name>
    <name evidence="8" type="ORF">LYSHEL_12650</name>
</gene>
<feature type="binding site" evidence="5">
    <location>
        <begin position="275"/>
        <end position="276"/>
    </location>
    <ligand>
        <name>NADPH</name>
        <dbReference type="ChEBI" id="CHEBI:57783"/>
    </ligand>
</feature>
<dbReference type="PANTHER" id="PTHR34354:SF1">
    <property type="entry name" value="NADPH-DEPENDENT 7-CYANO-7-DEAZAGUANINE REDUCTASE"/>
    <property type="match status" value="1"/>
</dbReference>
<dbReference type="EC" id="1.7.1.13" evidence="5"/>
<reference evidence="8 9" key="1">
    <citation type="submission" date="2021-03" db="EMBL/GenBank/DDBJ databases">
        <title>Complete Genome Sequences of Two Lysobacter Strains Isolated from Sea Water (Lysobacter caseinilyticus) and Soil (Lysobacter helvus) in South Korea.</title>
        <authorList>
            <person name="Watanabe Y."/>
            <person name="Arakawa K."/>
        </authorList>
    </citation>
    <scope>NUCLEOTIDE SEQUENCE [LARGE SCALE GENOMIC DNA]</scope>
    <source>
        <strain evidence="8 9">D10</strain>
    </source>
</reference>
<feature type="binding site" evidence="5">
    <location>
        <begin position="113"/>
        <end position="114"/>
    </location>
    <ligand>
        <name>NADPH</name>
        <dbReference type="ChEBI" id="CHEBI:57783"/>
    </ligand>
</feature>
<dbReference type="EMBL" id="AP024546">
    <property type="protein sequence ID" value="BCT95394.1"/>
    <property type="molecule type" value="Genomic_DNA"/>
</dbReference>
<dbReference type="Pfam" id="PF14489">
    <property type="entry name" value="QueF"/>
    <property type="match status" value="1"/>
</dbReference>
<feature type="active site" description="Thioimide intermediate" evidence="5">
    <location>
        <position position="207"/>
    </location>
</feature>
<evidence type="ECO:0000256" key="5">
    <source>
        <dbReference type="HAMAP-Rule" id="MF_00817"/>
    </source>
</evidence>
<proteinExistence type="inferred from homology"/>
<dbReference type="InterPro" id="IPR050084">
    <property type="entry name" value="NADPH_dep_7-cyano-7-deazaG_red"/>
</dbReference>
<feature type="region of interest" description="Disordered" evidence="6">
    <location>
        <begin position="281"/>
        <end position="300"/>
    </location>
</feature>
<name>A0ABM7QD65_9GAMM</name>
<evidence type="ECO:0000313" key="8">
    <source>
        <dbReference type="EMBL" id="BCT95394.1"/>
    </source>
</evidence>
<evidence type="ECO:0000256" key="2">
    <source>
        <dbReference type="ARBA" id="ARBA00022785"/>
    </source>
</evidence>
<comment type="subcellular location">
    <subcellularLocation>
        <location evidence="5">Cytoplasm</location>
    </subcellularLocation>
</comment>
<feature type="region of interest" description="Disordered" evidence="6">
    <location>
        <begin position="1"/>
        <end position="21"/>
    </location>
</feature>
<dbReference type="InterPro" id="IPR016428">
    <property type="entry name" value="QueF_type2"/>
</dbReference>
<evidence type="ECO:0000256" key="1">
    <source>
        <dbReference type="ARBA" id="ARBA00022490"/>
    </source>
</evidence>
<feature type="active site" description="Proton donor" evidence="5">
    <location>
        <position position="214"/>
    </location>
</feature>